<feature type="compositionally biased region" description="Polar residues" evidence="1">
    <location>
        <begin position="430"/>
        <end position="442"/>
    </location>
</feature>
<organism evidence="5 7">
    <name type="scientific">Methylobacterium phyllosphaerae</name>
    <dbReference type="NCBI Taxonomy" id="418223"/>
    <lineage>
        <taxon>Bacteria</taxon>
        <taxon>Pseudomonadati</taxon>
        <taxon>Pseudomonadota</taxon>
        <taxon>Alphaproteobacteria</taxon>
        <taxon>Hyphomicrobiales</taxon>
        <taxon>Methylobacteriaceae</taxon>
        <taxon>Methylobacterium</taxon>
    </lineage>
</organism>
<evidence type="ECO:0000313" key="4">
    <source>
        <dbReference type="EMBL" id="APT30992.1"/>
    </source>
</evidence>
<feature type="compositionally biased region" description="Pro residues" evidence="1">
    <location>
        <begin position="139"/>
        <end position="148"/>
    </location>
</feature>
<reference evidence="4 6" key="1">
    <citation type="submission" date="2016-04" db="EMBL/GenBank/DDBJ databases">
        <title>Complete genome sequencing and analysis of CBMB27, Methylobacterium phyllosphaerae isolated from leaf tissues of rice (Oryza sativa L.).</title>
        <authorList>
            <person name="Lee Y."/>
            <person name="Hwangbo K."/>
            <person name="Chung H."/>
            <person name="Yoo J."/>
            <person name="Kim K.Y."/>
            <person name="Sa T.M."/>
            <person name="Um Y."/>
            <person name="Madhaiyan M."/>
        </authorList>
    </citation>
    <scope>NUCLEOTIDE SEQUENCE [LARGE SCALE GENOMIC DNA]</scope>
    <source>
        <strain evidence="4 6">CBMB27</strain>
    </source>
</reference>
<keyword evidence="6" id="KW-1185">Reference proteome</keyword>
<name>A0AAE8HND5_9HYPH</name>
<dbReference type="Gene3D" id="3.10.350.10">
    <property type="entry name" value="LysM domain"/>
    <property type="match status" value="1"/>
</dbReference>
<feature type="compositionally biased region" description="Basic and acidic residues" evidence="1">
    <location>
        <begin position="124"/>
        <end position="138"/>
    </location>
</feature>
<accession>A0AAE8HND5</accession>
<dbReference type="Pfam" id="PF01476">
    <property type="entry name" value="LysM"/>
    <property type="match status" value="1"/>
</dbReference>
<evidence type="ECO:0000313" key="6">
    <source>
        <dbReference type="Proteomes" id="UP000185487"/>
    </source>
</evidence>
<dbReference type="CDD" id="cd00118">
    <property type="entry name" value="LysM"/>
    <property type="match status" value="1"/>
</dbReference>
<dbReference type="Gene3D" id="2.60.40.10">
    <property type="entry name" value="Immunoglobulins"/>
    <property type="match status" value="1"/>
</dbReference>
<dbReference type="PANTHER" id="PTHR34700">
    <property type="entry name" value="POTASSIUM BINDING PROTEIN KBP"/>
    <property type="match status" value="1"/>
</dbReference>
<feature type="region of interest" description="Disordered" evidence="1">
    <location>
        <begin position="101"/>
        <end position="155"/>
    </location>
</feature>
<dbReference type="AlphaFoldDB" id="A0AAE8HND5"/>
<dbReference type="EC" id="3.6.3.8" evidence="4"/>
<proteinExistence type="predicted"/>
<dbReference type="InterPro" id="IPR052196">
    <property type="entry name" value="Bact_Kbp"/>
</dbReference>
<feature type="region of interest" description="Disordered" evidence="1">
    <location>
        <begin position="245"/>
        <end position="331"/>
    </location>
</feature>
<dbReference type="InterPro" id="IPR013783">
    <property type="entry name" value="Ig-like_fold"/>
</dbReference>
<feature type="compositionally biased region" description="Low complexity" evidence="1">
    <location>
        <begin position="447"/>
        <end position="462"/>
    </location>
</feature>
<dbReference type="Proteomes" id="UP000199140">
    <property type="component" value="Unassembled WGS sequence"/>
</dbReference>
<evidence type="ECO:0000313" key="7">
    <source>
        <dbReference type="Proteomes" id="UP000199140"/>
    </source>
</evidence>
<feature type="compositionally biased region" description="Low complexity" evidence="1">
    <location>
        <begin position="289"/>
        <end position="312"/>
    </location>
</feature>
<gene>
    <name evidence="4" type="ORF">MCBMB27_01701</name>
    <name evidence="5" type="ORF">SAMN05192567_102127</name>
</gene>
<feature type="compositionally biased region" description="Polar residues" evidence="1">
    <location>
        <begin position="114"/>
        <end position="123"/>
    </location>
</feature>
<dbReference type="SMART" id="SM00257">
    <property type="entry name" value="LysM"/>
    <property type="match status" value="1"/>
</dbReference>
<evidence type="ECO:0000256" key="1">
    <source>
        <dbReference type="SAM" id="MobiDB-lite"/>
    </source>
</evidence>
<dbReference type="GO" id="GO:0016787">
    <property type="term" value="F:hydrolase activity"/>
    <property type="evidence" value="ECO:0007669"/>
    <property type="project" value="UniProtKB-KW"/>
</dbReference>
<keyword evidence="2" id="KW-0472">Membrane</keyword>
<dbReference type="Proteomes" id="UP000185487">
    <property type="component" value="Chromosome"/>
</dbReference>
<evidence type="ECO:0000313" key="5">
    <source>
        <dbReference type="EMBL" id="SFG32888.1"/>
    </source>
</evidence>
<dbReference type="KEGG" id="mphy:MCBMB27_01701"/>
<dbReference type="InterPro" id="IPR018392">
    <property type="entry name" value="LysM"/>
</dbReference>
<dbReference type="EMBL" id="CP015367">
    <property type="protein sequence ID" value="APT30992.1"/>
    <property type="molecule type" value="Genomic_DNA"/>
</dbReference>
<sequence length="553" mass="56624">MRGNRHAMITALRRILITALIAALAGLGVVVALLGRRPRTRLMQRTAVPVPVAAPVPAPRTTGGRRGLAIGLVCLLILTGLAGLVYERHDATFGVVSRAPDGAGQPLAALPPSDTGTARTPSQADERTTQSARTREEPGPPANRPPSRPSASAAPGFDVVRVEPNGDAVIAGRAAPNASVEVLVDGQPVARAQADAGGHFTLTPPPLPAGSSEIGLRATDAKGDTQRSSTRVAVVVAPARDARPLVALSSPDAPTQVLSRPDGPAPGNPAPTTVPGRDAPNAGRDEPGADAGIPTTGIGTGARRAGGATSPTDPTPRGARPAEKPVADATTASPKVVSIDAQDGGKLFVTGRAAPGASLRLYLNDSPVAPATVGRDGTVTFTIGQGVKPGHYRVRLDLVDPVTGKVRDRAEVPFTAPGAGHDEGVEYAATQQGGAPQTTVPNPSERGPPGDAAAPRADPARPTGTGSLAADVPSGAMADSAEVYVPRIETARIVRGDNLWTISRRTYGEGERYTLIFDANQDQVRDPDLIYPGQVLVLPDKDVVDAGQTGKRD</sequence>
<dbReference type="PROSITE" id="PS51782">
    <property type="entry name" value="LYSM"/>
    <property type="match status" value="1"/>
</dbReference>
<feature type="transmembrane region" description="Helical" evidence="2">
    <location>
        <begin position="67"/>
        <end position="86"/>
    </location>
</feature>
<evidence type="ECO:0000259" key="3">
    <source>
        <dbReference type="PROSITE" id="PS51782"/>
    </source>
</evidence>
<keyword evidence="2" id="KW-0812">Transmembrane</keyword>
<keyword evidence="2" id="KW-1133">Transmembrane helix</keyword>
<dbReference type="InterPro" id="IPR041498">
    <property type="entry name" value="Big_6"/>
</dbReference>
<feature type="domain" description="LysM" evidence="3">
    <location>
        <begin position="489"/>
        <end position="538"/>
    </location>
</feature>
<dbReference type="Pfam" id="PF17936">
    <property type="entry name" value="Big_6"/>
    <property type="match status" value="1"/>
</dbReference>
<reference evidence="5 7" key="2">
    <citation type="submission" date="2016-10" db="EMBL/GenBank/DDBJ databases">
        <authorList>
            <person name="Varghese N."/>
            <person name="Submissions S."/>
        </authorList>
    </citation>
    <scope>NUCLEOTIDE SEQUENCE [LARGE SCALE GENOMIC DNA]</scope>
    <source>
        <strain evidence="5 7">CBMB27</strain>
    </source>
</reference>
<dbReference type="EMBL" id="FOPK01000002">
    <property type="protein sequence ID" value="SFG32888.1"/>
    <property type="molecule type" value="Genomic_DNA"/>
</dbReference>
<dbReference type="PANTHER" id="PTHR34700:SF4">
    <property type="entry name" value="PHAGE-LIKE ELEMENT PBSX PROTEIN XKDP"/>
    <property type="match status" value="1"/>
</dbReference>
<feature type="transmembrane region" description="Helical" evidence="2">
    <location>
        <begin position="15"/>
        <end position="35"/>
    </location>
</feature>
<feature type="region of interest" description="Disordered" evidence="1">
    <location>
        <begin position="430"/>
        <end position="473"/>
    </location>
</feature>
<evidence type="ECO:0000256" key="2">
    <source>
        <dbReference type="SAM" id="Phobius"/>
    </source>
</evidence>
<dbReference type="InterPro" id="IPR036779">
    <property type="entry name" value="LysM_dom_sf"/>
</dbReference>
<protein>
    <submittedName>
        <fullName evidence="4">Motility and Chemotaxis</fullName>
        <ecNumber evidence="4">3.6.3.8</ecNumber>
    </submittedName>
    <submittedName>
        <fullName evidence="5">Nucleoid-associated protein YgaU, contains BON and LysM domains</fullName>
    </submittedName>
</protein>
<keyword evidence="4" id="KW-0378">Hydrolase</keyword>